<gene>
    <name evidence="6" type="ORF">KTN04_05920</name>
</gene>
<dbReference type="InterPro" id="IPR058163">
    <property type="entry name" value="LysR-type_TF_proteobact-type"/>
</dbReference>
<keyword evidence="3" id="KW-0238">DNA-binding</keyword>
<evidence type="ECO:0000256" key="2">
    <source>
        <dbReference type="ARBA" id="ARBA00023015"/>
    </source>
</evidence>
<dbReference type="PANTHER" id="PTHR30537:SF79">
    <property type="entry name" value="TRANSCRIPTIONAL REGULATOR-RELATED"/>
    <property type="match status" value="1"/>
</dbReference>
<dbReference type="CDD" id="cd08432">
    <property type="entry name" value="PBP2_GcdR_TrpI_HvrB_AmpR_like"/>
    <property type="match status" value="1"/>
</dbReference>
<evidence type="ECO:0000256" key="3">
    <source>
        <dbReference type="ARBA" id="ARBA00023125"/>
    </source>
</evidence>
<sequence length="315" mass="35506">MKHTHRPLPPLNALKSFEAAARLRSLTRAAEELYVTQGAISQQVKLLEEYLDTQLFIRKPRGLELTDAARAYLPLLTEAFGMLQTGTHELFGSDHRALLKVKCGSSFLQRWLMPRLTSFYAQHPGIRLRLMSAVWPSQDEVEEADIEISNGYGNWSGMQVERMTREHLVVVGSPDFLARYPVNEDAMKILQVPLISIIGEKESWLQWFRQQGLSSLMPMPVLECDTSTAAFDAACNGIGLLLARSFNLKPLMDEGKLLQAHPFTLKVSGAHYLVLPNKPPSPKVIAFRDWLQTTLEREEQYIRRSEAAQTEGSSG</sequence>
<evidence type="ECO:0000259" key="5">
    <source>
        <dbReference type="PROSITE" id="PS50931"/>
    </source>
</evidence>
<reference evidence="6 7" key="1">
    <citation type="submission" date="2021-06" db="EMBL/GenBank/DDBJ databases">
        <title>Bacterium isolated from marine sediment.</title>
        <authorList>
            <person name="Zhu K.-L."/>
            <person name="Du Z.-J."/>
            <person name="Liang Q.-Y."/>
        </authorList>
    </citation>
    <scope>NUCLEOTIDE SEQUENCE [LARGE SCALE GENOMIC DNA]</scope>
    <source>
        <strain evidence="6 7">A346</strain>
    </source>
</reference>
<keyword evidence="4" id="KW-0804">Transcription</keyword>
<keyword evidence="7" id="KW-1185">Reference proteome</keyword>
<organism evidence="6 7">
    <name type="scientific">Marinobacterium weihaiense</name>
    <dbReference type="NCBI Taxonomy" id="2851016"/>
    <lineage>
        <taxon>Bacteria</taxon>
        <taxon>Pseudomonadati</taxon>
        <taxon>Pseudomonadota</taxon>
        <taxon>Gammaproteobacteria</taxon>
        <taxon>Oceanospirillales</taxon>
        <taxon>Oceanospirillaceae</taxon>
        <taxon>Marinobacterium</taxon>
    </lineage>
</organism>
<dbReference type="PROSITE" id="PS50931">
    <property type="entry name" value="HTH_LYSR"/>
    <property type="match status" value="1"/>
</dbReference>
<evidence type="ECO:0000256" key="1">
    <source>
        <dbReference type="ARBA" id="ARBA00009437"/>
    </source>
</evidence>
<feature type="domain" description="HTH lysR-type" evidence="5">
    <location>
        <begin position="9"/>
        <end position="66"/>
    </location>
</feature>
<dbReference type="PANTHER" id="PTHR30537">
    <property type="entry name" value="HTH-TYPE TRANSCRIPTIONAL REGULATOR"/>
    <property type="match status" value="1"/>
</dbReference>
<evidence type="ECO:0000313" key="7">
    <source>
        <dbReference type="Proteomes" id="UP000755551"/>
    </source>
</evidence>
<evidence type="ECO:0000313" key="6">
    <source>
        <dbReference type="EMBL" id="MBV0932873.1"/>
    </source>
</evidence>
<evidence type="ECO:0000256" key="4">
    <source>
        <dbReference type="ARBA" id="ARBA00023163"/>
    </source>
</evidence>
<proteinExistence type="inferred from homology"/>
<protein>
    <submittedName>
        <fullName evidence="6">LysR family transcriptional regulator</fullName>
    </submittedName>
</protein>
<dbReference type="InterPro" id="IPR005119">
    <property type="entry name" value="LysR_subst-bd"/>
</dbReference>
<accession>A0ABS6M9A8</accession>
<dbReference type="Pfam" id="PF03466">
    <property type="entry name" value="LysR_substrate"/>
    <property type="match status" value="1"/>
</dbReference>
<comment type="similarity">
    <text evidence="1">Belongs to the LysR transcriptional regulatory family.</text>
</comment>
<name>A0ABS6M9A8_9GAMM</name>
<dbReference type="InterPro" id="IPR000847">
    <property type="entry name" value="LysR_HTH_N"/>
</dbReference>
<dbReference type="Proteomes" id="UP000755551">
    <property type="component" value="Unassembled WGS sequence"/>
</dbReference>
<dbReference type="Pfam" id="PF00126">
    <property type="entry name" value="HTH_1"/>
    <property type="match status" value="1"/>
</dbReference>
<keyword evidence="2" id="KW-0805">Transcription regulation</keyword>
<dbReference type="RefSeq" id="WP_217334302.1">
    <property type="nucleotide sequence ID" value="NZ_JAHQZT010000006.1"/>
</dbReference>
<dbReference type="EMBL" id="JAHQZT010000006">
    <property type="protein sequence ID" value="MBV0932873.1"/>
    <property type="molecule type" value="Genomic_DNA"/>
</dbReference>
<comment type="caution">
    <text evidence="6">The sequence shown here is derived from an EMBL/GenBank/DDBJ whole genome shotgun (WGS) entry which is preliminary data.</text>
</comment>